<evidence type="ECO:0000256" key="1">
    <source>
        <dbReference type="SAM" id="Phobius"/>
    </source>
</evidence>
<protein>
    <recommendedName>
        <fullName evidence="2">Rhodopsin domain-containing protein</fullName>
    </recommendedName>
</protein>
<accession>A0A177C6C1</accession>
<feature type="non-terminal residue" evidence="3">
    <location>
        <position position="1"/>
    </location>
</feature>
<evidence type="ECO:0000313" key="4">
    <source>
        <dbReference type="Proteomes" id="UP000077069"/>
    </source>
</evidence>
<dbReference type="OrthoDB" id="5278984at2759"/>
<name>A0A177C6C1_9PLEO</name>
<dbReference type="InterPro" id="IPR049326">
    <property type="entry name" value="Rhodopsin_dom_fungi"/>
</dbReference>
<feature type="domain" description="Rhodopsin" evidence="2">
    <location>
        <begin position="1"/>
        <end position="55"/>
    </location>
</feature>
<keyword evidence="1" id="KW-0472">Membrane</keyword>
<keyword evidence="1" id="KW-0812">Transmembrane</keyword>
<dbReference type="RefSeq" id="XP_018032787.1">
    <property type="nucleotide sequence ID" value="XM_018173535.1"/>
</dbReference>
<sequence length="55" mass="6017">LVLYLPLSPDIIFRRVVYGVISVVIAYTLAYKLIIIFQCTPVAAACDISVKGTCI</sequence>
<evidence type="ECO:0000313" key="3">
    <source>
        <dbReference type="EMBL" id="OAG02422.1"/>
    </source>
</evidence>
<keyword evidence="4" id="KW-1185">Reference proteome</keyword>
<reference evidence="3 4" key="1">
    <citation type="submission" date="2016-05" db="EMBL/GenBank/DDBJ databases">
        <title>Comparative analysis of secretome profiles of manganese(II)-oxidizing ascomycete fungi.</title>
        <authorList>
            <consortium name="DOE Joint Genome Institute"/>
            <person name="Zeiner C.A."/>
            <person name="Purvine S.O."/>
            <person name="Zink E.M."/>
            <person name="Wu S."/>
            <person name="Pasa-Tolic L."/>
            <person name="Chaput D.L."/>
            <person name="Haridas S."/>
            <person name="Grigoriev I.V."/>
            <person name="Santelli C.M."/>
            <person name="Hansel C.M."/>
        </authorList>
    </citation>
    <scope>NUCLEOTIDE SEQUENCE [LARGE SCALE GENOMIC DNA]</scope>
    <source>
        <strain evidence="3 4">AP3s5-JAC2a</strain>
    </source>
</reference>
<evidence type="ECO:0000259" key="2">
    <source>
        <dbReference type="Pfam" id="PF20684"/>
    </source>
</evidence>
<dbReference type="GeneID" id="28757021"/>
<dbReference type="Pfam" id="PF20684">
    <property type="entry name" value="Fung_rhodopsin"/>
    <property type="match status" value="1"/>
</dbReference>
<gene>
    <name evidence="3" type="ORF">CC84DRAFT_1055377</name>
</gene>
<dbReference type="InParanoid" id="A0A177C6C1"/>
<keyword evidence="1" id="KW-1133">Transmembrane helix</keyword>
<feature type="non-terminal residue" evidence="3">
    <location>
        <position position="55"/>
    </location>
</feature>
<feature type="transmembrane region" description="Helical" evidence="1">
    <location>
        <begin position="12"/>
        <end position="30"/>
    </location>
</feature>
<organism evidence="3 4">
    <name type="scientific">Paraphaeosphaeria sporulosa</name>
    <dbReference type="NCBI Taxonomy" id="1460663"/>
    <lineage>
        <taxon>Eukaryota</taxon>
        <taxon>Fungi</taxon>
        <taxon>Dikarya</taxon>
        <taxon>Ascomycota</taxon>
        <taxon>Pezizomycotina</taxon>
        <taxon>Dothideomycetes</taxon>
        <taxon>Pleosporomycetidae</taxon>
        <taxon>Pleosporales</taxon>
        <taxon>Massarineae</taxon>
        <taxon>Didymosphaeriaceae</taxon>
        <taxon>Paraphaeosphaeria</taxon>
    </lineage>
</organism>
<dbReference type="Proteomes" id="UP000077069">
    <property type="component" value="Unassembled WGS sequence"/>
</dbReference>
<proteinExistence type="predicted"/>
<dbReference type="AlphaFoldDB" id="A0A177C6C1"/>
<dbReference type="EMBL" id="KV441556">
    <property type="protein sequence ID" value="OAG02422.1"/>
    <property type="molecule type" value="Genomic_DNA"/>
</dbReference>